<reference evidence="2 3" key="1">
    <citation type="journal article" date="2013" name="Genome Announc.">
        <title>Draft Genome Sequence of Staphylococcus simulans UMC-CNS-990, Isolated from a Case of Chronic Bovine Mastitis.</title>
        <authorList>
            <person name="Calcutt M.J."/>
            <person name="Foecking M.F."/>
            <person name="Hsieh H.Y."/>
            <person name="Perry J."/>
            <person name="Stewart G.C."/>
            <person name="Middleton J.R."/>
        </authorList>
    </citation>
    <scope>NUCLEOTIDE SEQUENCE [LARGE SCALE GENOMIC DNA]</scope>
    <source>
        <strain evidence="2 3">UMC-CNS-990</strain>
    </source>
</reference>
<name>A0ABN0PF86_STASI</name>
<dbReference type="RefSeq" id="WP_002479655.1">
    <property type="nucleotide sequence ID" value="NZ_AXDY01000002.1"/>
</dbReference>
<gene>
    <name evidence="2" type="ORF">SSIM_02410</name>
</gene>
<evidence type="ECO:0000313" key="3">
    <source>
        <dbReference type="Proteomes" id="UP000017131"/>
    </source>
</evidence>
<sequence>MKLTLIIIIIVLLIINLVPNYLMYKRLKAQGEQANRRALMIGVDAILLVLVIVGLVYMLK</sequence>
<dbReference type="EMBL" id="AXDY01000002">
    <property type="protein sequence ID" value="ERS94325.1"/>
    <property type="molecule type" value="Genomic_DNA"/>
</dbReference>
<keyword evidence="1" id="KW-1133">Transmembrane helix</keyword>
<feature type="transmembrane region" description="Helical" evidence="1">
    <location>
        <begin position="6"/>
        <end position="24"/>
    </location>
</feature>
<evidence type="ECO:0000256" key="1">
    <source>
        <dbReference type="SAM" id="Phobius"/>
    </source>
</evidence>
<evidence type="ECO:0000313" key="2">
    <source>
        <dbReference type="EMBL" id="ERS94325.1"/>
    </source>
</evidence>
<comment type="caution">
    <text evidence="2">The sequence shown here is derived from an EMBL/GenBank/DDBJ whole genome shotgun (WGS) entry which is preliminary data.</text>
</comment>
<protein>
    <submittedName>
        <fullName evidence="2">Membrane protein</fullName>
    </submittedName>
</protein>
<dbReference type="Proteomes" id="UP000017131">
    <property type="component" value="Unassembled WGS sequence"/>
</dbReference>
<keyword evidence="1" id="KW-0812">Transmembrane</keyword>
<accession>A0ABN0PF86</accession>
<dbReference type="GeneID" id="77330879"/>
<keyword evidence="3" id="KW-1185">Reference proteome</keyword>
<proteinExistence type="predicted"/>
<organism evidence="2 3">
    <name type="scientific">Staphylococcus simulans UMC-CNS-990</name>
    <dbReference type="NCBI Taxonomy" id="1405498"/>
    <lineage>
        <taxon>Bacteria</taxon>
        <taxon>Bacillati</taxon>
        <taxon>Bacillota</taxon>
        <taxon>Bacilli</taxon>
        <taxon>Bacillales</taxon>
        <taxon>Staphylococcaceae</taxon>
        <taxon>Staphylococcus</taxon>
    </lineage>
</organism>
<feature type="transmembrane region" description="Helical" evidence="1">
    <location>
        <begin position="36"/>
        <end position="59"/>
    </location>
</feature>
<keyword evidence="1" id="KW-0472">Membrane</keyword>